<proteinExistence type="predicted"/>
<keyword evidence="2" id="KW-0413">Isomerase</keyword>
<dbReference type="GO" id="GO:0003978">
    <property type="term" value="F:UDP-glucose 4-epimerase activity"/>
    <property type="evidence" value="ECO:0007669"/>
    <property type="project" value="UniProtKB-EC"/>
</dbReference>
<dbReference type="EC" id="5.1.3.2" evidence="2"/>
<dbReference type="SUPFAM" id="SSF51735">
    <property type="entry name" value="NAD(P)-binding Rossmann-fold domains"/>
    <property type="match status" value="1"/>
</dbReference>
<dbReference type="InterPro" id="IPR050177">
    <property type="entry name" value="Lipid_A_modif_metabolic_enz"/>
</dbReference>
<keyword evidence="3" id="KW-1185">Reference proteome</keyword>
<reference evidence="3" key="1">
    <citation type="journal article" date="2022" name="Microorganisms">
        <title>Beyond the ABCs#Discovery of Three New Plasmid Types in Rhodobacterales (RepQ, RepY, RepW).</title>
        <authorList>
            <person name="Freese H.M."/>
            <person name="Ringel V."/>
            <person name="Overmann J."/>
            <person name="Petersen J."/>
        </authorList>
    </citation>
    <scope>NUCLEOTIDE SEQUENCE [LARGE SCALE GENOMIC DNA]</scope>
    <source>
        <strain evidence="3">DSM 109990</strain>
    </source>
</reference>
<dbReference type="InterPro" id="IPR036291">
    <property type="entry name" value="NAD(P)-bd_dom_sf"/>
</dbReference>
<evidence type="ECO:0000313" key="3">
    <source>
        <dbReference type="Proteomes" id="UP000831019"/>
    </source>
</evidence>
<name>A0ABY3ZID3_9RHOB</name>
<dbReference type="EMBL" id="CP085144">
    <property type="protein sequence ID" value="UOA13451.1"/>
    <property type="molecule type" value="Genomic_DNA"/>
</dbReference>
<dbReference type="PANTHER" id="PTHR43245:SF23">
    <property type="entry name" value="NAD(P)-BINDING DOMAIN-CONTAINING PROTEIN"/>
    <property type="match status" value="1"/>
</dbReference>
<evidence type="ECO:0000259" key="1">
    <source>
        <dbReference type="Pfam" id="PF01370"/>
    </source>
</evidence>
<dbReference type="PANTHER" id="PTHR43245">
    <property type="entry name" value="BIFUNCTIONAL POLYMYXIN RESISTANCE PROTEIN ARNA"/>
    <property type="match status" value="1"/>
</dbReference>
<evidence type="ECO:0000313" key="2">
    <source>
        <dbReference type="EMBL" id="UOA13451.1"/>
    </source>
</evidence>
<feature type="domain" description="NAD-dependent epimerase/dehydratase" evidence="1">
    <location>
        <begin position="21"/>
        <end position="181"/>
    </location>
</feature>
<protein>
    <submittedName>
        <fullName evidence="2">UDP-glucose 4-epimerase</fullName>
        <ecNumber evidence="2">5.1.3.2</ecNumber>
    </submittedName>
</protein>
<dbReference type="InterPro" id="IPR001509">
    <property type="entry name" value="Epimerase_deHydtase"/>
</dbReference>
<dbReference type="Gene3D" id="3.40.50.720">
    <property type="entry name" value="NAD(P)-binding Rossmann-like Domain"/>
    <property type="match status" value="1"/>
</dbReference>
<organism evidence="2 3">
    <name type="scientific">Sulfitobacter dubius</name>
    <dbReference type="NCBI Taxonomy" id="218673"/>
    <lineage>
        <taxon>Bacteria</taxon>
        <taxon>Pseudomonadati</taxon>
        <taxon>Pseudomonadota</taxon>
        <taxon>Alphaproteobacteria</taxon>
        <taxon>Rhodobacterales</taxon>
        <taxon>Roseobacteraceae</taxon>
        <taxon>Sulfitobacter</taxon>
    </lineage>
</organism>
<accession>A0ABY3ZID3</accession>
<gene>
    <name evidence="2" type="primary">galE_1</name>
    <name evidence="2" type="ORF">DSM109990_00229</name>
</gene>
<dbReference type="Proteomes" id="UP000831019">
    <property type="component" value="Chromosome"/>
</dbReference>
<sequence>MASMITKSGKVSSRAERFGEVLLIGATGRLGGMLRRHWPAADTLCCQSRQSLPGFVQFDLPAIGEQPSDAAIAAARGAQAIICLAGITPARAGASGASLNDNISLALGALNLAESAGVPRFLAASSAAVYGAGEGPLTEDVTCMPVSDYGKQKLAMERALLEASAAAAVTILRIGNVAGADAILGGWQPEMRIDRFPDGRTPSRSYIGPITSARVMHHLCFVEGLPRILNIAAPGAVQMGALLDAAGLDWQPKPAPASAIPEVRLDTNTLERHVYFAPENQTPAGLVSEWQQDMKKL</sequence>
<dbReference type="Pfam" id="PF01370">
    <property type="entry name" value="Epimerase"/>
    <property type="match status" value="1"/>
</dbReference>